<sequence>MAKTDETVMKKTTEKHKKQVMDGEKDGEKVGELKPGKKTKRPKATHLKTSESVKRNSGEMEGVTEKSRTGEQKEGERKEEKGRDVSGDGEKRARTGSGDESGQDVEESRVIKKSRGHEDSKQNVRVWTVSYSSTVDLIGEWTFPRFIHKIVFHSFRTSRQRLSQIRLAK</sequence>
<comment type="caution">
    <text evidence="1">The sequence shown here is derived from an EMBL/GenBank/DDBJ whole genome shotgun (WGS) entry which is preliminary data.</text>
</comment>
<reference evidence="1" key="1">
    <citation type="submission" date="2020-02" db="EMBL/GenBank/DDBJ databases">
        <title>Genome sequencing of the panga catfish, Pangasius djambal.</title>
        <authorList>
            <person name="Wen M."/>
            <person name="Zahm M."/>
            <person name="Roques C."/>
            <person name="Cabau C."/>
            <person name="Klopp C."/>
            <person name="Donnadieu C."/>
            <person name="Jouanno E."/>
            <person name="Avarre J.-C."/>
            <person name="Campet M."/>
            <person name="Ha T."/>
            <person name="Dugue R."/>
            <person name="Lampietro C."/>
            <person name="Louis A."/>
            <person name="Herpin A."/>
            <person name="Echchiki A."/>
            <person name="Berthelot C."/>
            <person name="Parey E."/>
            <person name="Roest-Crollius H."/>
            <person name="Braasch I."/>
            <person name="Postlethwait J.H."/>
            <person name="Bobe J."/>
            <person name="Montfort J."/>
            <person name="Bouchez O."/>
            <person name="Begum T."/>
            <person name="Schartl M."/>
            <person name="Gustiano R."/>
            <person name="Guiguen Y."/>
        </authorList>
    </citation>
    <scope>NUCLEOTIDE SEQUENCE</scope>
    <source>
        <strain evidence="1">Pdj_M5554</strain>
    </source>
</reference>
<accession>A0ACC5Z2M1</accession>
<protein>
    <submittedName>
        <fullName evidence="1">Uncharacterized protein</fullName>
    </submittedName>
</protein>
<dbReference type="Proteomes" id="UP000830395">
    <property type="component" value="Chromosome 16"/>
</dbReference>
<evidence type="ECO:0000313" key="2">
    <source>
        <dbReference type="Proteomes" id="UP000830395"/>
    </source>
</evidence>
<dbReference type="EMBL" id="CM040990">
    <property type="protein sequence ID" value="MCJ8742082.1"/>
    <property type="molecule type" value="Genomic_DNA"/>
</dbReference>
<gene>
    <name evidence="1" type="ORF">PDJAM_G00078340</name>
</gene>
<keyword evidence="2" id="KW-1185">Reference proteome</keyword>
<proteinExistence type="predicted"/>
<evidence type="ECO:0000313" key="1">
    <source>
        <dbReference type="EMBL" id="MCJ8742082.1"/>
    </source>
</evidence>
<name>A0ACC5Z2M1_9TELE</name>
<organism evidence="1 2">
    <name type="scientific">Pangasius djambal</name>
    <dbReference type="NCBI Taxonomy" id="1691987"/>
    <lineage>
        <taxon>Eukaryota</taxon>
        <taxon>Metazoa</taxon>
        <taxon>Chordata</taxon>
        <taxon>Craniata</taxon>
        <taxon>Vertebrata</taxon>
        <taxon>Euteleostomi</taxon>
        <taxon>Actinopterygii</taxon>
        <taxon>Neopterygii</taxon>
        <taxon>Teleostei</taxon>
        <taxon>Ostariophysi</taxon>
        <taxon>Siluriformes</taxon>
        <taxon>Pangasiidae</taxon>
        <taxon>Pangasius</taxon>
    </lineage>
</organism>